<dbReference type="Pfam" id="PF00387">
    <property type="entry name" value="PI-PLC-Y"/>
    <property type="match status" value="1"/>
</dbReference>
<feature type="compositionally biased region" description="Low complexity" evidence="6">
    <location>
        <begin position="137"/>
        <end position="149"/>
    </location>
</feature>
<dbReference type="Proteomes" id="UP001143981">
    <property type="component" value="Unassembled WGS sequence"/>
</dbReference>
<dbReference type="AlphaFoldDB" id="A0A9W8D1I9"/>
<keyword evidence="10" id="KW-1185">Reference proteome</keyword>
<dbReference type="GO" id="GO:0016042">
    <property type="term" value="P:lipid catabolic process"/>
    <property type="evidence" value="ECO:0007669"/>
    <property type="project" value="UniProtKB-KW"/>
</dbReference>
<evidence type="ECO:0000259" key="8">
    <source>
        <dbReference type="PROSITE" id="PS50008"/>
    </source>
</evidence>
<evidence type="ECO:0000313" key="10">
    <source>
        <dbReference type="Proteomes" id="UP001143981"/>
    </source>
</evidence>
<dbReference type="Gene3D" id="3.20.20.190">
    <property type="entry name" value="Phosphatidylinositol (PI) phosphodiesterase"/>
    <property type="match status" value="1"/>
</dbReference>
<evidence type="ECO:0000256" key="1">
    <source>
        <dbReference type="ARBA" id="ARBA00012368"/>
    </source>
</evidence>
<evidence type="ECO:0000256" key="5">
    <source>
        <dbReference type="RuleBase" id="RU361133"/>
    </source>
</evidence>
<reference evidence="9" key="1">
    <citation type="submission" date="2022-07" db="EMBL/GenBank/DDBJ databases">
        <title>Phylogenomic reconstructions and comparative analyses of Kickxellomycotina fungi.</title>
        <authorList>
            <person name="Reynolds N.K."/>
            <person name="Stajich J.E."/>
            <person name="Barry K."/>
            <person name="Grigoriev I.V."/>
            <person name="Crous P."/>
            <person name="Smith M.E."/>
        </authorList>
    </citation>
    <scope>NUCLEOTIDE SEQUENCE</scope>
    <source>
        <strain evidence="9">BCRC 34381</strain>
    </source>
</reference>
<organism evidence="9 10">
    <name type="scientific">Coemansia biformis</name>
    <dbReference type="NCBI Taxonomy" id="1286918"/>
    <lineage>
        <taxon>Eukaryota</taxon>
        <taxon>Fungi</taxon>
        <taxon>Fungi incertae sedis</taxon>
        <taxon>Zoopagomycota</taxon>
        <taxon>Kickxellomycotina</taxon>
        <taxon>Kickxellomycetes</taxon>
        <taxon>Kickxellales</taxon>
        <taxon>Kickxellaceae</taxon>
        <taxon>Coemansia</taxon>
    </lineage>
</organism>
<evidence type="ECO:0000256" key="2">
    <source>
        <dbReference type="ARBA" id="ARBA00022801"/>
    </source>
</evidence>
<evidence type="ECO:0000259" key="7">
    <source>
        <dbReference type="PROSITE" id="PS50003"/>
    </source>
</evidence>
<gene>
    <name evidence="9" type="primary">PLCD3</name>
    <name evidence="9" type="ORF">LPJ61_000536</name>
</gene>
<dbReference type="PANTHER" id="PTHR10336">
    <property type="entry name" value="PHOSPHOINOSITIDE-SPECIFIC PHOSPHOLIPASE C FAMILY PROTEIN"/>
    <property type="match status" value="1"/>
</dbReference>
<feature type="domain" description="PH" evidence="7">
    <location>
        <begin position="1"/>
        <end position="72"/>
    </location>
</feature>
<feature type="region of interest" description="Disordered" evidence="6">
    <location>
        <begin position="766"/>
        <end position="796"/>
    </location>
</feature>
<dbReference type="SUPFAM" id="SSF51695">
    <property type="entry name" value="PLC-like phosphodiesterases"/>
    <property type="match status" value="1"/>
</dbReference>
<comment type="catalytic activity">
    <reaction evidence="5">
        <text>a 1,2-diacyl-sn-glycero-3-phospho-(1D-myo-inositol-4,5-bisphosphate) + H2O = 1D-myo-inositol 1,4,5-trisphosphate + a 1,2-diacyl-sn-glycerol + H(+)</text>
        <dbReference type="Rhea" id="RHEA:33179"/>
        <dbReference type="ChEBI" id="CHEBI:15377"/>
        <dbReference type="ChEBI" id="CHEBI:15378"/>
        <dbReference type="ChEBI" id="CHEBI:17815"/>
        <dbReference type="ChEBI" id="CHEBI:58456"/>
        <dbReference type="ChEBI" id="CHEBI:203600"/>
        <dbReference type="EC" id="3.1.4.11"/>
    </reaction>
</comment>
<dbReference type="SMART" id="SM00149">
    <property type="entry name" value="PLCYc"/>
    <property type="match status" value="1"/>
</dbReference>
<feature type="region of interest" description="Disordered" evidence="6">
    <location>
        <begin position="137"/>
        <end position="164"/>
    </location>
</feature>
<dbReference type="EC" id="3.1.4.11" evidence="1 5"/>
<evidence type="ECO:0000256" key="3">
    <source>
        <dbReference type="ARBA" id="ARBA00022963"/>
    </source>
</evidence>
<keyword evidence="3 5" id="KW-0442">Lipid degradation</keyword>
<evidence type="ECO:0000256" key="6">
    <source>
        <dbReference type="SAM" id="MobiDB-lite"/>
    </source>
</evidence>
<evidence type="ECO:0000313" key="9">
    <source>
        <dbReference type="EMBL" id="KAJ1735470.1"/>
    </source>
</evidence>
<dbReference type="EMBL" id="JANBOI010000025">
    <property type="protein sequence ID" value="KAJ1735470.1"/>
    <property type="molecule type" value="Genomic_DNA"/>
</dbReference>
<dbReference type="GO" id="GO:0004435">
    <property type="term" value="F:phosphatidylinositol-4,5-bisphosphate phospholipase C activity"/>
    <property type="evidence" value="ECO:0007669"/>
    <property type="project" value="UniProtKB-EC"/>
</dbReference>
<dbReference type="InterPro" id="IPR001849">
    <property type="entry name" value="PH_domain"/>
</dbReference>
<evidence type="ECO:0000256" key="4">
    <source>
        <dbReference type="ARBA" id="ARBA00023098"/>
    </source>
</evidence>
<protein>
    <recommendedName>
        <fullName evidence="1 5">Phosphoinositide phospholipase C</fullName>
        <ecNumber evidence="1 5">3.1.4.11</ecNumber>
    </recommendedName>
</protein>
<proteinExistence type="predicted"/>
<dbReference type="PROSITE" id="PS50008">
    <property type="entry name" value="PIPLC_Y_DOMAIN"/>
    <property type="match status" value="1"/>
</dbReference>
<dbReference type="PROSITE" id="PS50003">
    <property type="entry name" value="PH_DOMAIN"/>
    <property type="match status" value="1"/>
</dbReference>
<dbReference type="Gene3D" id="2.60.40.150">
    <property type="entry name" value="C2 domain"/>
    <property type="match status" value="1"/>
</dbReference>
<dbReference type="InterPro" id="IPR001711">
    <property type="entry name" value="PLipase_C_Pinositol-sp_Y"/>
</dbReference>
<dbReference type="PRINTS" id="PR00390">
    <property type="entry name" value="PHPHLIPASEC"/>
</dbReference>
<dbReference type="OrthoDB" id="269822at2759"/>
<dbReference type="InterPro" id="IPR001192">
    <property type="entry name" value="PI-PLC_fam"/>
</dbReference>
<feature type="compositionally biased region" description="Polar residues" evidence="6">
    <location>
        <begin position="766"/>
        <end position="779"/>
    </location>
</feature>
<feature type="domain" description="PI-PLC Y-box" evidence="8">
    <location>
        <begin position="555"/>
        <end position="667"/>
    </location>
</feature>
<feature type="compositionally biased region" description="Low complexity" evidence="6">
    <location>
        <begin position="686"/>
        <end position="699"/>
    </location>
</feature>
<dbReference type="PROSITE" id="PS50007">
    <property type="entry name" value="PIPLC_X_DOMAIN"/>
    <property type="match status" value="1"/>
</dbReference>
<dbReference type="InterPro" id="IPR017946">
    <property type="entry name" value="PLC-like_Pdiesterase_TIM-brl"/>
</dbReference>
<sequence>MRMPFDLERIVELRVGAQALRAVADEDCLPHGTRRLFAVVFYQQMELQTICLVAQSDDDFHAWLDTLHSLLSTRQPIATKSQFQRWRLVTICRQWWESDSSGESATEALGFIETLDGLHQPGGLHAVPTSASLSESRLASAASPAADDSTVPHSASPRAESGGSAHLFDARSQSSSAASLVSPAPPPSSQLESQLAAACQRLFGGKKVAQLVAAVWRETAQHSIHILHHDIAQLCAAPVARSTSTLNNLDASPPLSDDDDDQLLVMATSAPHHSCRPMRLELPKRLLLGITLPAFGRFLREVQKEADLSDAEIEHRFYAFTEPGSEVMTPYELEAYLLSAYNSDDMPCPPGTAGHGRLDRERSRGNADMDLPLNRYYISSSHNTYLAGDQIVGQSTVESYIHALLRGCRCLELDCWDGLYGEPVVCHGHTFTTRILFADVVVAIASYAFAVSPYPVILSLETHCSLPQQVRMASILKRYLGRWLVLAPVVAEHASELPSPNALKHRIIIKNKVLDPPAGRPVSLPAGLPPPLASARNISSRAPPQQSKRKVAPELSELIVYCKAVHFEGFDDGYPEPAFDRVISVSESTSNQLIRQLPKKYSWYNAVQMTRVYPAFSRVTSTNYNPISHWAAGCQLVALNFQTYDRNMHIYEAMFRRTHGCGYVPKPCHLCETTWIPPAAYGGLVQQQHQQQPRQHPQQLPGKHAETGDASSLPSATSLATGLGATPLAHPASRRTTVHINVLSAYNIVRGHQRRLSTAASIQRRSSVTSVASTLQRNSHLSDSPMSPRPLSRSPSGVAMFSAATETEAGSAGKGAIANAAAVLAVDQPQQPQHAFHDAYLAMRGVDECGAASRIRVEIEWIGDGPAGGPAAHNGSSEDLTVLAASIGSPAAATVSVSALQSACTTGLNSPAANPPAAMTAFPFLPLSASSLATPAGPPPPPTPAATAAHTVAVVAEHLTGRSRHVTKTGLASGNEVRWRDESLFRVVSDPEIAFVRLAVLDDDTELGAAYLSVSSLKEGYRFIELGGSEKARPGQPIHLFLHVQISQLHCLAAPSRM</sequence>
<dbReference type="GO" id="GO:0051209">
    <property type="term" value="P:release of sequestered calcium ion into cytosol"/>
    <property type="evidence" value="ECO:0007669"/>
    <property type="project" value="TreeGrafter"/>
</dbReference>
<dbReference type="PANTHER" id="PTHR10336:SF36">
    <property type="entry name" value="1-PHOSPHATIDYLINOSITOL 4,5-BISPHOSPHATE PHOSPHODIESTERASE BETA-4"/>
    <property type="match status" value="1"/>
</dbReference>
<dbReference type="Pfam" id="PF00388">
    <property type="entry name" value="PI-PLC-X"/>
    <property type="match status" value="1"/>
</dbReference>
<comment type="caution">
    <text evidence="9">The sequence shown here is derived from an EMBL/GenBank/DDBJ whole genome shotgun (WGS) entry which is preliminary data.</text>
</comment>
<name>A0A9W8D1I9_9FUNG</name>
<feature type="compositionally biased region" description="Low complexity" evidence="6">
    <location>
        <begin position="781"/>
        <end position="796"/>
    </location>
</feature>
<accession>A0A9W8D1I9</accession>
<dbReference type="InterPro" id="IPR035892">
    <property type="entry name" value="C2_domain_sf"/>
</dbReference>
<feature type="region of interest" description="Disordered" evidence="6">
    <location>
        <begin position="685"/>
        <end position="730"/>
    </location>
</feature>
<feature type="compositionally biased region" description="Low complexity" evidence="6">
    <location>
        <begin position="710"/>
        <end position="721"/>
    </location>
</feature>
<keyword evidence="2 5" id="KW-0378">Hydrolase</keyword>
<dbReference type="GO" id="GO:0048015">
    <property type="term" value="P:phosphatidylinositol-mediated signaling"/>
    <property type="evidence" value="ECO:0007669"/>
    <property type="project" value="TreeGrafter"/>
</dbReference>
<keyword evidence="4 5" id="KW-0443">Lipid metabolism</keyword>
<dbReference type="InterPro" id="IPR000909">
    <property type="entry name" value="PLipase_C_PInositol-sp_X_dom"/>
</dbReference>
<dbReference type="SMART" id="SM00148">
    <property type="entry name" value="PLCXc"/>
    <property type="match status" value="1"/>
</dbReference>